<proteinExistence type="inferred from homology"/>
<evidence type="ECO:0000313" key="5">
    <source>
        <dbReference type="Proteomes" id="UP000184383"/>
    </source>
</evidence>
<reference evidence="5" key="1">
    <citation type="journal article" date="2017" name="Genome Biol.">
        <title>Comparative genomics reveals high biological diversity and specific adaptations in the industrially and medically important fungal genus Aspergillus.</title>
        <authorList>
            <person name="de Vries R.P."/>
            <person name="Riley R."/>
            <person name="Wiebenga A."/>
            <person name="Aguilar-Osorio G."/>
            <person name="Amillis S."/>
            <person name="Uchima C.A."/>
            <person name="Anderluh G."/>
            <person name="Asadollahi M."/>
            <person name="Askin M."/>
            <person name="Barry K."/>
            <person name="Battaglia E."/>
            <person name="Bayram O."/>
            <person name="Benocci T."/>
            <person name="Braus-Stromeyer S.A."/>
            <person name="Caldana C."/>
            <person name="Canovas D."/>
            <person name="Cerqueira G.C."/>
            <person name="Chen F."/>
            <person name="Chen W."/>
            <person name="Choi C."/>
            <person name="Clum A."/>
            <person name="Dos Santos R.A."/>
            <person name="Damasio A.R."/>
            <person name="Diallinas G."/>
            <person name="Emri T."/>
            <person name="Fekete E."/>
            <person name="Flipphi M."/>
            <person name="Freyberg S."/>
            <person name="Gallo A."/>
            <person name="Gournas C."/>
            <person name="Habgood R."/>
            <person name="Hainaut M."/>
            <person name="Harispe M.L."/>
            <person name="Henrissat B."/>
            <person name="Hilden K.S."/>
            <person name="Hope R."/>
            <person name="Hossain A."/>
            <person name="Karabika E."/>
            <person name="Karaffa L."/>
            <person name="Karanyi Z."/>
            <person name="Krasevec N."/>
            <person name="Kuo A."/>
            <person name="Kusch H."/>
            <person name="LaButti K."/>
            <person name="Lagendijk E.L."/>
            <person name="Lapidus A."/>
            <person name="Levasseur A."/>
            <person name="Lindquist E."/>
            <person name="Lipzen A."/>
            <person name="Logrieco A.F."/>
            <person name="MacCabe A."/>
            <person name="Maekelae M.R."/>
            <person name="Malavazi I."/>
            <person name="Melin P."/>
            <person name="Meyer V."/>
            <person name="Mielnichuk N."/>
            <person name="Miskei M."/>
            <person name="Molnar A.P."/>
            <person name="Mule G."/>
            <person name="Ngan C.Y."/>
            <person name="Orejas M."/>
            <person name="Orosz E."/>
            <person name="Ouedraogo J.P."/>
            <person name="Overkamp K.M."/>
            <person name="Park H.-S."/>
            <person name="Perrone G."/>
            <person name="Piumi F."/>
            <person name="Punt P.J."/>
            <person name="Ram A.F."/>
            <person name="Ramon A."/>
            <person name="Rauscher S."/>
            <person name="Record E."/>
            <person name="Riano-Pachon D.M."/>
            <person name="Robert V."/>
            <person name="Roehrig J."/>
            <person name="Ruller R."/>
            <person name="Salamov A."/>
            <person name="Salih N.S."/>
            <person name="Samson R.A."/>
            <person name="Sandor E."/>
            <person name="Sanguinetti M."/>
            <person name="Schuetze T."/>
            <person name="Sepcic K."/>
            <person name="Shelest E."/>
            <person name="Sherlock G."/>
            <person name="Sophianopoulou V."/>
            <person name="Squina F.M."/>
            <person name="Sun H."/>
            <person name="Susca A."/>
            <person name="Todd R.B."/>
            <person name="Tsang A."/>
            <person name="Unkles S.E."/>
            <person name="van de Wiele N."/>
            <person name="van Rossen-Uffink D."/>
            <person name="Oliveira J.V."/>
            <person name="Vesth T.C."/>
            <person name="Visser J."/>
            <person name="Yu J.-H."/>
            <person name="Zhou M."/>
            <person name="Andersen M.R."/>
            <person name="Archer D.B."/>
            <person name="Baker S.E."/>
            <person name="Benoit I."/>
            <person name="Brakhage A.A."/>
            <person name="Braus G.H."/>
            <person name="Fischer R."/>
            <person name="Frisvad J.C."/>
            <person name="Goldman G.H."/>
            <person name="Houbraken J."/>
            <person name="Oakley B."/>
            <person name="Pocsi I."/>
            <person name="Scazzocchio C."/>
            <person name="Seiboth B."/>
            <person name="vanKuyk P.A."/>
            <person name="Wortman J."/>
            <person name="Dyer P.S."/>
            <person name="Grigoriev I.V."/>
        </authorList>
    </citation>
    <scope>NUCLEOTIDE SEQUENCE [LARGE SCALE GENOMIC DNA]</scope>
    <source>
        <strain evidence="5">DTO 134E9</strain>
    </source>
</reference>
<dbReference type="VEuPathDB" id="FungiDB:ASPWEDRAFT_107506"/>
<dbReference type="PANTHER" id="PTHR12993:SF11">
    <property type="entry name" value="N-ACETYLGLUCOSAMINYL-PHOSPHATIDYLINOSITOL DE-N-ACETYLASE"/>
    <property type="match status" value="1"/>
</dbReference>
<name>A0A1L9RR58_ASPWE</name>
<dbReference type="EMBL" id="KV878211">
    <property type="protein sequence ID" value="OJJ37308.1"/>
    <property type="molecule type" value="Genomic_DNA"/>
</dbReference>
<dbReference type="GO" id="GO:0005783">
    <property type="term" value="C:endoplasmic reticulum"/>
    <property type="evidence" value="ECO:0007669"/>
    <property type="project" value="TreeGrafter"/>
</dbReference>
<dbReference type="GO" id="GO:0000225">
    <property type="term" value="F:N-acetylglucosaminylphosphatidylinositol deacetylase activity"/>
    <property type="evidence" value="ECO:0007669"/>
    <property type="project" value="UniProtKB-EC"/>
</dbReference>
<dbReference type="Gene3D" id="3.40.50.10320">
    <property type="entry name" value="LmbE-like"/>
    <property type="match status" value="1"/>
</dbReference>
<evidence type="ECO:0000256" key="3">
    <source>
        <dbReference type="SAM" id="MobiDB-lite"/>
    </source>
</evidence>
<comment type="similarity">
    <text evidence="1">Belongs to the PIGL family.</text>
</comment>
<dbReference type="EC" id="3.5.1.89" evidence="2"/>
<evidence type="ECO:0000256" key="2">
    <source>
        <dbReference type="ARBA" id="ARBA00012176"/>
    </source>
</evidence>
<dbReference type="Proteomes" id="UP000184383">
    <property type="component" value="Unassembled WGS sequence"/>
</dbReference>
<dbReference type="STRING" id="1073089.A0A1L9RR58"/>
<protein>
    <recommendedName>
        <fullName evidence="2">N-acetylglucosaminylphosphatidylinositol deacetylase</fullName>
        <ecNumber evidence="2">3.5.1.89</ecNumber>
    </recommendedName>
</protein>
<dbReference type="GO" id="GO:0016020">
    <property type="term" value="C:membrane"/>
    <property type="evidence" value="ECO:0007669"/>
    <property type="project" value="GOC"/>
</dbReference>
<keyword evidence="5" id="KW-1185">Reference proteome</keyword>
<dbReference type="AlphaFoldDB" id="A0A1L9RR58"/>
<dbReference type="InterPro" id="IPR024078">
    <property type="entry name" value="LmbE-like_dom_sf"/>
</dbReference>
<dbReference type="InterPro" id="IPR003737">
    <property type="entry name" value="GlcNAc_PI_deacetylase-related"/>
</dbReference>
<feature type="region of interest" description="Disordered" evidence="3">
    <location>
        <begin position="141"/>
        <end position="161"/>
    </location>
</feature>
<organism evidence="4 5">
    <name type="scientific">Aspergillus wentii DTO 134E9</name>
    <dbReference type="NCBI Taxonomy" id="1073089"/>
    <lineage>
        <taxon>Eukaryota</taxon>
        <taxon>Fungi</taxon>
        <taxon>Dikarya</taxon>
        <taxon>Ascomycota</taxon>
        <taxon>Pezizomycotina</taxon>
        <taxon>Eurotiomycetes</taxon>
        <taxon>Eurotiomycetidae</taxon>
        <taxon>Eurotiales</taxon>
        <taxon>Aspergillaceae</taxon>
        <taxon>Aspergillus</taxon>
        <taxon>Aspergillus subgen. Cremei</taxon>
    </lineage>
</organism>
<evidence type="ECO:0000256" key="1">
    <source>
        <dbReference type="ARBA" id="ARBA00006066"/>
    </source>
</evidence>
<dbReference type="Pfam" id="PF02585">
    <property type="entry name" value="PIG-L"/>
    <property type="match status" value="1"/>
</dbReference>
<dbReference type="GO" id="GO:0006506">
    <property type="term" value="P:GPI anchor biosynthetic process"/>
    <property type="evidence" value="ECO:0007669"/>
    <property type="project" value="UniProtKB-UniPathway"/>
</dbReference>
<dbReference type="UniPathway" id="UPA00196"/>
<gene>
    <name evidence="4" type="ORF">ASPWEDRAFT_107506</name>
</gene>
<evidence type="ECO:0000313" key="4">
    <source>
        <dbReference type="EMBL" id="OJJ37308.1"/>
    </source>
</evidence>
<dbReference type="OrthoDB" id="440160at2759"/>
<accession>A0A1L9RR58</accession>
<sequence>MSTQSLVTLGFAVSFIFLFWTLSSTSSSPFTRSFPRLYNKRICLLIAHPDDEAMFFAPTVLALARPEFGNHLKILCLSSGDADGLGHIRMKELQKSALQLGLRSESDVLVLDDPSRFPDSMTVTWAESDVASVLTSAFAPDPSPSSASLRRKQNTTKSDTPPAATIDILLTFDQGGISNHPNHRSLYHGAVHFLRSLMKDKPGYSCPVTLYTLTSTSIFRKYIGILDAPLTMVKGALGNVATRLSGTGRKAGNDSPARLLFISSVNEWMIAQSAMIKAHQSQMVWFRWGWITFGRYMAVNDLKRERVN</sequence>
<dbReference type="RefSeq" id="XP_040690984.1">
    <property type="nucleotide sequence ID" value="XM_040827894.1"/>
</dbReference>
<dbReference type="GeneID" id="63743742"/>
<dbReference type="SUPFAM" id="SSF102588">
    <property type="entry name" value="LmbE-like"/>
    <property type="match status" value="1"/>
</dbReference>
<dbReference type="PANTHER" id="PTHR12993">
    <property type="entry name" value="N-ACETYLGLUCOSAMINYL-PHOSPHATIDYLINOSITOL DE-N-ACETYLASE-RELATED"/>
    <property type="match status" value="1"/>
</dbReference>